<dbReference type="AlphaFoldDB" id="A0A3M0MAZ5"/>
<keyword evidence="2" id="KW-1185">Reference proteome</keyword>
<sequence>MNTSRCGSSRIRGWRKAIHSRCLRFTSARLHLLAISDFLYENSGAFQQARDRGLMRSVPAVRLQRFGQFTQGDVGASFHQPDEVIPEYR</sequence>
<reference evidence="1 2" key="1">
    <citation type="submission" date="2018-07" db="EMBL/GenBank/DDBJ databases">
        <authorList>
            <person name="Zhang Y."/>
            <person name="Wang L."/>
            <person name="Ma S."/>
        </authorList>
    </citation>
    <scope>NUCLEOTIDE SEQUENCE [LARGE SCALE GENOMIC DNA]</scope>
    <source>
        <strain evidence="1 2">4-2</strain>
    </source>
</reference>
<gene>
    <name evidence="1" type="ORF">C9E81_14650</name>
</gene>
<comment type="caution">
    <text evidence="1">The sequence shown here is derived from an EMBL/GenBank/DDBJ whole genome shotgun (WGS) entry which is preliminary data.</text>
</comment>
<dbReference type="EMBL" id="QOKZ01000005">
    <property type="protein sequence ID" value="RMC34383.1"/>
    <property type="molecule type" value="Genomic_DNA"/>
</dbReference>
<evidence type="ECO:0000313" key="2">
    <source>
        <dbReference type="Proteomes" id="UP000273516"/>
    </source>
</evidence>
<protein>
    <submittedName>
        <fullName evidence="1">Uncharacterized protein</fullName>
    </submittedName>
</protein>
<dbReference type="Proteomes" id="UP000273516">
    <property type="component" value="Unassembled WGS sequence"/>
</dbReference>
<proteinExistence type="predicted"/>
<name>A0A3M0MAZ5_9RHOB</name>
<organism evidence="1 2">
    <name type="scientific">Paracoccus alkanivorans</name>
    <dbReference type="NCBI Taxonomy" id="2116655"/>
    <lineage>
        <taxon>Bacteria</taxon>
        <taxon>Pseudomonadati</taxon>
        <taxon>Pseudomonadota</taxon>
        <taxon>Alphaproteobacteria</taxon>
        <taxon>Rhodobacterales</taxon>
        <taxon>Paracoccaceae</taxon>
        <taxon>Paracoccus</taxon>
    </lineage>
</organism>
<accession>A0A3M0MAZ5</accession>
<evidence type="ECO:0000313" key="1">
    <source>
        <dbReference type="EMBL" id="RMC34383.1"/>
    </source>
</evidence>